<dbReference type="HOGENOM" id="CLU_051886_0_0_1"/>
<dbReference type="InterPro" id="IPR014803">
    <property type="entry name" value="DNA_repair_Nse5/Nse6"/>
</dbReference>
<dbReference type="EMBL" id="CP002497">
    <property type="protein sequence ID" value="AET37439.1"/>
    <property type="molecule type" value="Genomic_DNA"/>
</dbReference>
<dbReference type="STRING" id="931890.G8JMX5"/>
<name>G8JMX5_ERECY</name>
<dbReference type="GeneID" id="11469614"/>
<reference evidence="3" key="1">
    <citation type="journal article" date="2012" name="G3 (Bethesda)">
        <title>Pichia sorbitophila, an interspecies yeast hybrid reveals early steps of genome resolution following polyploidization.</title>
        <authorList>
            <person name="Leh Louis V."/>
            <person name="Despons L."/>
            <person name="Friedrich A."/>
            <person name="Martin T."/>
            <person name="Durrens P."/>
            <person name="Casaregola S."/>
            <person name="Neuveglise C."/>
            <person name="Fairhead C."/>
            <person name="Marck C."/>
            <person name="Cruz J.A."/>
            <person name="Straub M.L."/>
            <person name="Kugler V."/>
            <person name="Sacerdot C."/>
            <person name="Uzunov Z."/>
            <person name="Thierry A."/>
            <person name="Weiss S."/>
            <person name="Bleykasten C."/>
            <person name="De Montigny J."/>
            <person name="Jacques N."/>
            <person name="Jung P."/>
            <person name="Lemaire M."/>
            <person name="Mallet S."/>
            <person name="Morel G."/>
            <person name="Richard G.F."/>
            <person name="Sarkar A."/>
            <person name="Savel G."/>
            <person name="Schacherer J."/>
            <person name="Seret M.L."/>
            <person name="Talla E."/>
            <person name="Samson G."/>
            <person name="Jubin C."/>
            <person name="Poulain J."/>
            <person name="Vacherie B."/>
            <person name="Barbe V."/>
            <person name="Pelletier E."/>
            <person name="Sherman D.J."/>
            <person name="Westhof E."/>
            <person name="Weissenbach J."/>
            <person name="Baret P.V."/>
            <person name="Wincker P."/>
            <person name="Gaillardin C."/>
            <person name="Dujon B."/>
            <person name="Souciet J.L."/>
        </authorList>
    </citation>
    <scope>NUCLEOTIDE SEQUENCE [LARGE SCALE GENOMIC DNA]</scope>
    <source>
        <strain evidence="3">CBS 270.75 / DBVPG 7215 / KCTC 17166 / NRRL Y-17582</strain>
    </source>
</reference>
<dbReference type="OrthoDB" id="4066051at2759"/>
<protein>
    <submittedName>
        <fullName evidence="2">Uncharacterized protein</fullName>
    </submittedName>
</protein>
<feature type="region of interest" description="Disordered" evidence="1">
    <location>
        <begin position="42"/>
        <end position="66"/>
    </location>
</feature>
<dbReference type="KEGG" id="erc:Ecym_1191"/>
<proteinExistence type="predicted"/>
<dbReference type="eggNOG" id="KOG4599">
    <property type="taxonomic scope" value="Eukaryota"/>
</dbReference>
<gene>
    <name evidence="2" type="ordered locus">Ecym_1191</name>
</gene>
<keyword evidence="3" id="KW-1185">Reference proteome</keyword>
<dbReference type="AlphaFoldDB" id="G8JMX5"/>
<evidence type="ECO:0000313" key="2">
    <source>
        <dbReference type="EMBL" id="AET37439.1"/>
    </source>
</evidence>
<organism evidence="2 3">
    <name type="scientific">Eremothecium cymbalariae (strain CBS 270.75 / DBVPG 7215 / KCTC 17166 / NRRL Y-17582)</name>
    <name type="common">Yeast</name>
    <dbReference type="NCBI Taxonomy" id="931890"/>
    <lineage>
        <taxon>Eukaryota</taxon>
        <taxon>Fungi</taxon>
        <taxon>Dikarya</taxon>
        <taxon>Ascomycota</taxon>
        <taxon>Saccharomycotina</taxon>
        <taxon>Saccharomycetes</taxon>
        <taxon>Saccharomycetales</taxon>
        <taxon>Saccharomycetaceae</taxon>
        <taxon>Eremothecium</taxon>
    </lineage>
</organism>
<dbReference type="FunCoup" id="G8JMX5">
    <property type="interactions" value="33"/>
</dbReference>
<dbReference type="Proteomes" id="UP000006790">
    <property type="component" value="Chromosome 1"/>
</dbReference>
<sequence>MITEECVSNSEDEERLVQLQLSENDDQDEVINRIDSDLSDNISSLSGDNYNEDPSQDVLNDPILQSMGNKSDPLYIYDSEDEYPFKYKVRSNEDDPSLPITRKDVDFNLLSNIEKIEEVHKDIETSPEKQISALSSIIKQREDMIKLSIKNPISQQLLDFLVRDKLETTKDWYFITDSPTYQEPSLLDKFSGKQKTYGIEELYVQFGVCKAKLDPSFAITNYKNFDQMNNRVPVELMCDEILRHVPTTNKRDIALSLRYFILFILDRKVFESDALTMSWIVDTWIKHRFSDHLDVYLSLVPKDCYFLHHRFTRLLPIKSELIKKLFSDLTPQAVAQKFDELMDQKNWFQMLYFILFINGITELPKGSNGIWHYFRDCIYDMNIDNVSSIELSVLKSYINLCINST</sequence>
<evidence type="ECO:0000256" key="1">
    <source>
        <dbReference type="SAM" id="MobiDB-lite"/>
    </source>
</evidence>
<dbReference type="InParanoid" id="G8JMX5"/>
<accession>G8JMX5</accession>
<evidence type="ECO:0000313" key="3">
    <source>
        <dbReference type="Proteomes" id="UP000006790"/>
    </source>
</evidence>
<dbReference type="OMA" id="TEYFKDC"/>
<dbReference type="Pfam" id="PF08691">
    <property type="entry name" value="Nse5"/>
    <property type="match status" value="1"/>
</dbReference>
<dbReference type="RefSeq" id="XP_003644256.1">
    <property type="nucleotide sequence ID" value="XM_003644208.1"/>
</dbReference>